<reference evidence="1" key="1">
    <citation type="submission" date="2023-11" db="EMBL/GenBank/DDBJ databases">
        <title>Gracilibacillus pellucida a moderately halophilic bacterium isolated from saline soil in Xinjiang province.</title>
        <authorList>
            <person name="Zhang Z."/>
            <person name="Tan F."/>
            <person name="Wang Y."/>
            <person name="Xia M."/>
        </authorList>
    </citation>
    <scope>NUCLEOTIDE SEQUENCE</scope>
    <source>
        <strain evidence="1">S3-1-1</strain>
    </source>
</reference>
<evidence type="ECO:0000313" key="1">
    <source>
        <dbReference type="EMBL" id="MDX8046479.1"/>
    </source>
</evidence>
<proteinExistence type="predicted"/>
<dbReference type="Proteomes" id="UP001277972">
    <property type="component" value="Unassembled WGS sequence"/>
</dbReference>
<comment type="caution">
    <text evidence="1">The sequence shown here is derived from an EMBL/GenBank/DDBJ whole genome shotgun (WGS) entry which is preliminary data.</text>
</comment>
<keyword evidence="1" id="KW-0378">Hydrolase</keyword>
<organism evidence="1 2">
    <name type="scientific">Gracilibacillus pellucidus</name>
    <dbReference type="NCBI Taxonomy" id="3095368"/>
    <lineage>
        <taxon>Bacteria</taxon>
        <taxon>Bacillati</taxon>
        <taxon>Bacillota</taxon>
        <taxon>Bacilli</taxon>
        <taxon>Bacillales</taxon>
        <taxon>Bacillaceae</taxon>
        <taxon>Gracilibacillus</taxon>
    </lineage>
</organism>
<keyword evidence="2" id="KW-1185">Reference proteome</keyword>
<dbReference type="EC" id="3.5.2.6" evidence="1"/>
<protein>
    <submittedName>
        <fullName evidence="1">Class A beta-lactamase</fullName>
        <ecNumber evidence="1">3.5.2.6</ecNumber>
    </submittedName>
</protein>
<sequence>MHLKKVNKTILNRQKIILAVLSIIILTACANTNSSTNTQLDEEKITKETINTLEQFSQLENEFGAQLGVYAIDTNTGKTTEYKSDDRFAFASTYKALAAAVILQQHSIEELDEVITYDENDLVTYSPVTEEHIESGMTLEELIEAAVRFSDNTAGNLLYKKIGGPKEFEIALKDIGDNVTNADRYETELNNFTPEDNRDTSTPKALATTLKAFAVDDLLSNEERALFADWLKGNATGDSLIRAGSPKDWVVGDKSGAGTYGTRNDIAVVWPPDQEPIIIAVMSRYDQEDAEYDDALIAKAAEITFNALK</sequence>
<gene>
    <name evidence="1" type="primary">bla</name>
    <name evidence="1" type="ORF">SH601_10840</name>
</gene>
<name>A0ACC6M684_9BACI</name>
<dbReference type="EMBL" id="JAWZSR010000005">
    <property type="protein sequence ID" value="MDX8046479.1"/>
    <property type="molecule type" value="Genomic_DNA"/>
</dbReference>
<accession>A0ACC6M684</accession>
<evidence type="ECO:0000313" key="2">
    <source>
        <dbReference type="Proteomes" id="UP001277972"/>
    </source>
</evidence>